<comment type="caution">
    <text evidence="1">The sequence shown here is derived from an EMBL/GenBank/DDBJ whole genome shotgun (WGS) entry which is preliminary data.</text>
</comment>
<name>A0ABU8GVI3_9ACTN</name>
<feature type="non-terminal residue" evidence="1">
    <location>
        <position position="91"/>
    </location>
</feature>
<organism evidence="1 2">
    <name type="scientific">Streptomyces brasiliscabiei</name>
    <dbReference type="NCBI Taxonomy" id="2736302"/>
    <lineage>
        <taxon>Bacteria</taxon>
        <taxon>Bacillati</taxon>
        <taxon>Actinomycetota</taxon>
        <taxon>Actinomycetes</taxon>
        <taxon>Kitasatosporales</taxon>
        <taxon>Streptomycetaceae</taxon>
        <taxon>Streptomyces</taxon>
    </lineage>
</organism>
<keyword evidence="2" id="KW-1185">Reference proteome</keyword>
<accession>A0ABU8GVI3</accession>
<protein>
    <submittedName>
        <fullName evidence="1">Uncharacterized protein</fullName>
    </submittedName>
</protein>
<feature type="non-terminal residue" evidence="1">
    <location>
        <position position="1"/>
    </location>
</feature>
<dbReference type="EMBL" id="JBBAYM010000300">
    <property type="protein sequence ID" value="MEI5617178.1"/>
    <property type="molecule type" value="Genomic_DNA"/>
</dbReference>
<reference evidence="1 2" key="1">
    <citation type="submission" date="2024-03" db="EMBL/GenBank/DDBJ databases">
        <title>First Report of Pectobacterium brasiliscabiei causing potato scab in china.</title>
        <authorList>
            <person name="Handique U."/>
        </authorList>
    </citation>
    <scope>NUCLEOTIDE SEQUENCE [LARGE SCALE GENOMIC DNA]</scope>
    <source>
        <strain evidence="1 2">ZRIMU1503</strain>
    </source>
</reference>
<gene>
    <name evidence="1" type="ORF">WB403_49665</name>
</gene>
<evidence type="ECO:0000313" key="1">
    <source>
        <dbReference type="EMBL" id="MEI5617178.1"/>
    </source>
</evidence>
<dbReference type="Proteomes" id="UP001365781">
    <property type="component" value="Unassembled WGS sequence"/>
</dbReference>
<proteinExistence type="predicted"/>
<evidence type="ECO:0000313" key="2">
    <source>
        <dbReference type="Proteomes" id="UP001365781"/>
    </source>
</evidence>
<sequence length="91" mass="10347">KVSAQYQAELLALEAQLKVLQDHKALDDKISQQRKTYWNDVAKFQILEQAAKTRTLTADEKSLLANKSIILAYSEQKALLGDKIVSQERMN</sequence>
<dbReference type="RefSeq" id="WP_336559075.1">
    <property type="nucleotide sequence ID" value="NZ_JBBAYM010000300.1"/>
</dbReference>